<feature type="compositionally biased region" description="Basic and acidic residues" evidence="3">
    <location>
        <begin position="317"/>
        <end position="336"/>
    </location>
</feature>
<evidence type="ECO:0000313" key="6">
    <source>
        <dbReference type="RefSeq" id="XP_003748554.1"/>
    </source>
</evidence>
<dbReference type="KEGG" id="goe:100900002"/>
<feature type="compositionally biased region" description="Basic and acidic residues" evidence="3">
    <location>
        <begin position="116"/>
        <end position="144"/>
    </location>
</feature>
<proteinExistence type="inferred from homology"/>
<feature type="compositionally biased region" description="Acidic residues" evidence="3">
    <location>
        <begin position="234"/>
        <end position="246"/>
    </location>
</feature>
<keyword evidence="2" id="KW-0175">Coiled coil</keyword>
<feature type="compositionally biased region" description="Acidic residues" evidence="3">
    <location>
        <begin position="267"/>
        <end position="293"/>
    </location>
</feature>
<dbReference type="PANTHER" id="PTHR31938">
    <property type="entry name" value="NUCLEAR SPECKLE SPLICING REGULATORY PROTEIN 1"/>
    <property type="match status" value="1"/>
</dbReference>
<evidence type="ECO:0000259" key="4">
    <source>
        <dbReference type="Pfam" id="PF09745"/>
    </source>
</evidence>
<dbReference type="GO" id="GO:0000381">
    <property type="term" value="P:regulation of alternative mRNA splicing, via spliceosome"/>
    <property type="evidence" value="ECO:0007669"/>
    <property type="project" value="InterPro"/>
</dbReference>
<feature type="domain" description="Nuclear speckle splicing regulatory protein 1 N-terminal" evidence="4">
    <location>
        <begin position="60"/>
        <end position="179"/>
    </location>
</feature>
<dbReference type="InterPro" id="IPR018612">
    <property type="entry name" value="NSRP1_N"/>
</dbReference>
<dbReference type="Proteomes" id="UP000694867">
    <property type="component" value="Unplaced"/>
</dbReference>
<evidence type="ECO:0000256" key="3">
    <source>
        <dbReference type="SAM" id="MobiDB-lite"/>
    </source>
</evidence>
<gene>
    <name evidence="6" type="primary">LOC100900002</name>
</gene>
<feature type="compositionally biased region" description="Basic residues" evidence="3">
    <location>
        <begin position="250"/>
        <end position="263"/>
    </location>
</feature>
<evidence type="ECO:0000256" key="1">
    <source>
        <dbReference type="ARBA" id="ARBA00010126"/>
    </source>
</evidence>
<dbReference type="RefSeq" id="XP_003748554.1">
    <property type="nucleotide sequence ID" value="XM_003748506.2"/>
</dbReference>
<organism evidence="5 6">
    <name type="scientific">Galendromus occidentalis</name>
    <name type="common">western predatory mite</name>
    <dbReference type="NCBI Taxonomy" id="34638"/>
    <lineage>
        <taxon>Eukaryota</taxon>
        <taxon>Metazoa</taxon>
        <taxon>Ecdysozoa</taxon>
        <taxon>Arthropoda</taxon>
        <taxon>Chelicerata</taxon>
        <taxon>Arachnida</taxon>
        <taxon>Acari</taxon>
        <taxon>Parasitiformes</taxon>
        <taxon>Mesostigmata</taxon>
        <taxon>Gamasina</taxon>
        <taxon>Phytoseioidea</taxon>
        <taxon>Phytoseiidae</taxon>
        <taxon>Typhlodrominae</taxon>
        <taxon>Galendromus</taxon>
    </lineage>
</organism>
<evidence type="ECO:0000313" key="5">
    <source>
        <dbReference type="Proteomes" id="UP000694867"/>
    </source>
</evidence>
<dbReference type="GeneID" id="100900002"/>
<dbReference type="PANTHER" id="PTHR31938:SF4">
    <property type="entry name" value="NUCLEAR SPECKLE SPLICING REGULATORY PROTEIN 1"/>
    <property type="match status" value="1"/>
</dbReference>
<accession>A0AAJ6W0R3</accession>
<dbReference type="InterPro" id="IPR042816">
    <property type="entry name" value="Nsrp1"/>
</dbReference>
<feature type="region of interest" description="Disordered" evidence="3">
    <location>
        <begin position="116"/>
        <end position="177"/>
    </location>
</feature>
<comment type="similarity">
    <text evidence="1">Belongs to the NSRP1 family.</text>
</comment>
<feature type="compositionally biased region" description="Basic and acidic residues" evidence="3">
    <location>
        <begin position="152"/>
        <end position="177"/>
    </location>
</feature>
<name>A0AAJ6W0R3_9ACAR</name>
<evidence type="ECO:0000256" key="2">
    <source>
        <dbReference type="ARBA" id="ARBA00023054"/>
    </source>
</evidence>
<dbReference type="Pfam" id="PF09745">
    <property type="entry name" value="NSRP1_N"/>
    <property type="match status" value="1"/>
</dbReference>
<protein>
    <submittedName>
        <fullName evidence="6">Nuclear speckle splicing regulatory protein 1</fullName>
    </submittedName>
</protein>
<feature type="region of interest" description="Disordered" evidence="3">
    <location>
        <begin position="1"/>
        <end position="37"/>
    </location>
</feature>
<reference evidence="6" key="1">
    <citation type="submission" date="2025-08" db="UniProtKB">
        <authorList>
            <consortium name="RefSeq"/>
        </authorList>
    </citation>
    <scope>IDENTIFICATION</scope>
</reference>
<feature type="region of interest" description="Disordered" evidence="3">
    <location>
        <begin position="193"/>
        <end position="336"/>
    </location>
</feature>
<keyword evidence="5" id="KW-1185">Reference proteome</keyword>
<dbReference type="AlphaFoldDB" id="A0AAJ6W0R3"/>
<feature type="compositionally biased region" description="Basic and acidic residues" evidence="3">
    <location>
        <begin position="294"/>
        <end position="305"/>
    </location>
</feature>
<sequence>MAAPKKYGLILPKTKQGPGVQKAAPSNVFGDDSDDEHSKTNIEEMIKKESIRNLKRLETQTTMQKALDQDAKVFEYDEIYDDMKAEKEAQDISNKVITKDRKPKYIDDLLKNAAIRKKEDERRQQRKIQKEREEEKNELGDKEAFVTSAYKKKMEEMKREEEETKRREQLEDMMDVTKQKDLTGFYRHLLKQQCGEEKVPGQRSVTVPEEPEKPEAAVEAVPSSSKHFSKDPDADTDIEMSSDEEEAVKAKRKPVTRTYRKRKQESDSEDEPTNQDADESIEESSSESEDEDEAKTTKKKEDKSGSGDQINDESEDKPEAQQRKPKDWRELMTKRSVREKFESARERFLLRQRGVAAQ</sequence>